<accession>U5EY54</accession>
<dbReference type="PROSITE" id="PS00028">
    <property type="entry name" value="ZINC_FINGER_C2H2_1"/>
    <property type="match status" value="1"/>
</dbReference>
<keyword evidence="8 12" id="KW-0863">Zinc-finger</keyword>
<keyword evidence="7" id="KW-0479">Metal-binding</keyword>
<keyword evidence="9" id="KW-0862">Zinc</keyword>
<dbReference type="FunFam" id="3.40.50.150:FF:000003">
    <property type="entry name" value="Blast:Protein arginine N-methyltransferase 1"/>
    <property type="match status" value="1"/>
</dbReference>
<evidence type="ECO:0000256" key="9">
    <source>
        <dbReference type="ARBA" id="ARBA00022833"/>
    </source>
</evidence>
<dbReference type="GO" id="GO:0035242">
    <property type="term" value="F:protein-arginine omega-N asymmetric methyltransferase activity"/>
    <property type="evidence" value="ECO:0007669"/>
    <property type="project" value="UniProtKB-EC"/>
</dbReference>
<dbReference type="Gene3D" id="3.40.50.150">
    <property type="entry name" value="Vaccinia Virus protein VP39"/>
    <property type="match status" value="1"/>
</dbReference>
<evidence type="ECO:0000256" key="5">
    <source>
        <dbReference type="ARBA" id="ARBA00022679"/>
    </source>
</evidence>
<evidence type="ECO:0000256" key="2">
    <source>
        <dbReference type="ARBA" id="ARBA00011925"/>
    </source>
</evidence>
<dbReference type="EC" id="2.1.1.319" evidence="2"/>
<evidence type="ECO:0000313" key="15">
    <source>
        <dbReference type="EMBL" id="JAB59351.1"/>
    </source>
</evidence>
<dbReference type="EMBL" id="GANO01000520">
    <property type="protein sequence ID" value="JAB59351.1"/>
    <property type="molecule type" value="mRNA"/>
</dbReference>
<dbReference type="GO" id="GO:0005829">
    <property type="term" value="C:cytosol"/>
    <property type="evidence" value="ECO:0007669"/>
    <property type="project" value="UniProtKB-SubCell"/>
</dbReference>
<dbReference type="InterPro" id="IPR029063">
    <property type="entry name" value="SAM-dependent_MTases_sf"/>
</dbReference>
<reference evidence="15" key="1">
    <citation type="journal article" date="2014" name="Insect Biochem. Mol. Biol.">
        <title>An insight into the sialome of the frog biting fly, Corethrella appendiculata.</title>
        <authorList>
            <person name="Ribeiro J.M.C."/>
            <person name="Chagas A.C."/>
            <person name="Pham V.M."/>
            <person name="Lounibos L.P."/>
            <person name="Calvo E."/>
        </authorList>
    </citation>
    <scope>NUCLEOTIDE SEQUENCE</scope>
    <source>
        <tissue evidence="15">Salivary glands</tissue>
    </source>
</reference>
<evidence type="ECO:0000256" key="4">
    <source>
        <dbReference type="ARBA" id="ARBA00022603"/>
    </source>
</evidence>
<evidence type="ECO:0000256" key="3">
    <source>
        <dbReference type="ARBA" id="ARBA00022490"/>
    </source>
</evidence>
<keyword evidence="4 13" id="KW-0489">Methyltransferase</keyword>
<dbReference type="GO" id="GO:0032259">
    <property type="term" value="P:methylation"/>
    <property type="evidence" value="ECO:0007669"/>
    <property type="project" value="UniProtKB-KW"/>
</dbReference>
<comment type="catalytic activity">
    <reaction evidence="11">
        <text>L-arginyl-[protein] + S-adenosyl-L-methionine = N(omega)-methyl-L-arginyl-[protein] + S-adenosyl-L-homocysteine + H(+)</text>
        <dbReference type="Rhea" id="RHEA:48100"/>
        <dbReference type="Rhea" id="RHEA-COMP:10532"/>
        <dbReference type="Rhea" id="RHEA-COMP:11990"/>
        <dbReference type="ChEBI" id="CHEBI:15378"/>
        <dbReference type="ChEBI" id="CHEBI:29965"/>
        <dbReference type="ChEBI" id="CHEBI:57856"/>
        <dbReference type="ChEBI" id="CHEBI:59789"/>
        <dbReference type="ChEBI" id="CHEBI:65280"/>
    </reaction>
    <physiologicalReaction direction="left-to-right" evidence="11">
        <dbReference type="Rhea" id="RHEA:48101"/>
    </physiologicalReaction>
</comment>
<organism evidence="15">
    <name type="scientific">Corethrella appendiculata</name>
    <dbReference type="NCBI Taxonomy" id="1370023"/>
    <lineage>
        <taxon>Eukaryota</taxon>
        <taxon>Metazoa</taxon>
        <taxon>Ecdysozoa</taxon>
        <taxon>Arthropoda</taxon>
        <taxon>Hexapoda</taxon>
        <taxon>Insecta</taxon>
        <taxon>Pterygota</taxon>
        <taxon>Neoptera</taxon>
        <taxon>Endopterygota</taxon>
        <taxon>Diptera</taxon>
        <taxon>Nematocera</taxon>
        <taxon>Culicoidea</taxon>
        <taxon>Chaoboridae</taxon>
        <taxon>Corethrella</taxon>
    </lineage>
</organism>
<evidence type="ECO:0000256" key="10">
    <source>
        <dbReference type="ARBA" id="ARBA00047384"/>
    </source>
</evidence>
<dbReference type="InterPro" id="IPR025799">
    <property type="entry name" value="Arg_MeTrfase"/>
</dbReference>
<dbReference type="Pfam" id="PF13649">
    <property type="entry name" value="Methyltransf_25"/>
    <property type="match status" value="1"/>
</dbReference>
<dbReference type="InterPro" id="IPR055135">
    <property type="entry name" value="PRMT_dom"/>
</dbReference>
<dbReference type="InterPro" id="IPR049482">
    <property type="entry name" value="ANM3-like_C2H2_Zf"/>
</dbReference>
<evidence type="ECO:0000256" key="8">
    <source>
        <dbReference type="ARBA" id="ARBA00022771"/>
    </source>
</evidence>
<dbReference type="SUPFAM" id="SSF53335">
    <property type="entry name" value="S-adenosyl-L-methionine-dependent methyltransferases"/>
    <property type="match status" value="1"/>
</dbReference>
<dbReference type="InterPro" id="IPR041698">
    <property type="entry name" value="Methyltransf_25"/>
</dbReference>
<dbReference type="CDD" id="cd02440">
    <property type="entry name" value="AdoMet_MTases"/>
    <property type="match status" value="1"/>
</dbReference>
<dbReference type="InterPro" id="IPR036236">
    <property type="entry name" value="Znf_C2H2_sf"/>
</dbReference>
<keyword evidence="5 13" id="KW-0808">Transferase</keyword>
<dbReference type="GO" id="GO:0042054">
    <property type="term" value="F:histone methyltransferase activity"/>
    <property type="evidence" value="ECO:0007669"/>
    <property type="project" value="TreeGrafter"/>
</dbReference>
<dbReference type="InterPro" id="IPR013087">
    <property type="entry name" value="Znf_C2H2_type"/>
</dbReference>
<dbReference type="Pfam" id="PF22528">
    <property type="entry name" value="PRMT_C"/>
    <property type="match status" value="1"/>
</dbReference>
<comment type="subcellular location">
    <subcellularLocation>
        <location evidence="1">Cytoplasm</location>
        <location evidence="1">Cytosol</location>
    </subcellularLocation>
</comment>
<evidence type="ECO:0000256" key="6">
    <source>
        <dbReference type="ARBA" id="ARBA00022691"/>
    </source>
</evidence>
<evidence type="ECO:0000256" key="11">
    <source>
        <dbReference type="ARBA" id="ARBA00049303"/>
    </source>
</evidence>
<evidence type="ECO:0000256" key="13">
    <source>
        <dbReference type="PROSITE-ProRule" id="PRU01015"/>
    </source>
</evidence>
<dbReference type="PANTHER" id="PTHR11006:SF53">
    <property type="entry name" value="PROTEIN ARGININE N-METHYLTRANSFERASE 3"/>
    <property type="match status" value="1"/>
</dbReference>
<evidence type="ECO:0000259" key="14">
    <source>
        <dbReference type="PROSITE" id="PS50157"/>
    </source>
</evidence>
<keyword evidence="3" id="KW-0963">Cytoplasm</keyword>
<sequence>MSDDEIPALCANNINNNNEIKNSVKYLINNSLEDEDDLDDEDWEEMLNDDDSFDTKCLFCEKIFSQITLAIDHLKIAHDFDLPEIKLKFNLDDYFYIKMINYIRIEKPDAKKFLDANEIFWDDEKYLKPLESESWLMMDLDDLTTIQDQQSIKDNQSSNASLTKNLTETITLTVDQFRKLQGIINDLTNQLKEKDDLLHQASLDIDVMKSSYRNLLEQHLPMNGDDENVGCDNKNINSKITAGLTDPDAGYFNTYSHFSIHHDMLSDQIRTLSYKNAILNNSNIFRDKVVLDVGCGTGILSMFASQAGAKEVIAIDQSEIIYSAMDIVRTNRITNIKFIKDRLEDAKLPCEKVDAIISEWMGYFLLFEGMIDSVIYARKNYLKPNGIMLPSRCNISLVGYGDVQRYNESITFWKNVYGYDMSCMQNEVLKEPIIEVCKPEYVLTNANIIANFDLMKVDSDCTNFAYDFELIVKRDAQLTSLVGYFDTFFELPNHVEFTTSPFAKPTHWKQVIFYLPQMVNVKKDEVIKGRFICRRDRNDIRGLIFTIEYFNQVLKYALN</sequence>
<dbReference type="GO" id="GO:0005634">
    <property type="term" value="C:nucleus"/>
    <property type="evidence" value="ECO:0007669"/>
    <property type="project" value="TreeGrafter"/>
</dbReference>
<evidence type="ECO:0000256" key="7">
    <source>
        <dbReference type="ARBA" id="ARBA00022723"/>
    </source>
</evidence>
<dbReference type="PROSITE" id="PS51678">
    <property type="entry name" value="SAM_MT_PRMT"/>
    <property type="match status" value="1"/>
</dbReference>
<name>U5EY54_9DIPT</name>
<dbReference type="AlphaFoldDB" id="U5EY54"/>
<protein>
    <recommendedName>
        <fullName evidence="2">type I protein arginine methyltransferase</fullName>
        <ecNumber evidence="2">2.1.1.319</ecNumber>
    </recommendedName>
</protein>
<dbReference type="Pfam" id="PF21137">
    <property type="entry name" value="ANM3_C2H2_Zf"/>
    <property type="match status" value="1"/>
</dbReference>
<keyword evidence="6 13" id="KW-0949">S-adenosyl-L-methionine</keyword>
<dbReference type="GO" id="GO:0008270">
    <property type="term" value="F:zinc ion binding"/>
    <property type="evidence" value="ECO:0007669"/>
    <property type="project" value="UniProtKB-KW"/>
</dbReference>
<dbReference type="SUPFAM" id="SSF57667">
    <property type="entry name" value="beta-beta-alpha zinc fingers"/>
    <property type="match status" value="1"/>
</dbReference>
<dbReference type="Gene3D" id="2.70.160.11">
    <property type="entry name" value="Hnrnp arginine n-methyltransferase1"/>
    <property type="match status" value="1"/>
</dbReference>
<dbReference type="PROSITE" id="PS50157">
    <property type="entry name" value="ZINC_FINGER_C2H2_2"/>
    <property type="match status" value="1"/>
</dbReference>
<comment type="catalytic activity">
    <reaction evidence="10">
        <text>L-arginyl-[protein] + 2 S-adenosyl-L-methionine = N(omega),N(omega)-dimethyl-L-arginyl-[protein] + 2 S-adenosyl-L-homocysteine + 2 H(+)</text>
        <dbReference type="Rhea" id="RHEA:48096"/>
        <dbReference type="Rhea" id="RHEA-COMP:10532"/>
        <dbReference type="Rhea" id="RHEA-COMP:11991"/>
        <dbReference type="ChEBI" id="CHEBI:15378"/>
        <dbReference type="ChEBI" id="CHEBI:29965"/>
        <dbReference type="ChEBI" id="CHEBI:57856"/>
        <dbReference type="ChEBI" id="CHEBI:59789"/>
        <dbReference type="ChEBI" id="CHEBI:61897"/>
        <dbReference type="EC" id="2.1.1.319"/>
    </reaction>
    <physiologicalReaction direction="left-to-right" evidence="10">
        <dbReference type="Rhea" id="RHEA:48097"/>
    </physiologicalReaction>
</comment>
<evidence type="ECO:0000256" key="12">
    <source>
        <dbReference type="PROSITE-ProRule" id="PRU00042"/>
    </source>
</evidence>
<evidence type="ECO:0000256" key="1">
    <source>
        <dbReference type="ARBA" id="ARBA00004514"/>
    </source>
</evidence>
<proteinExistence type="evidence at transcript level"/>
<dbReference type="PANTHER" id="PTHR11006">
    <property type="entry name" value="PROTEIN ARGININE N-METHYLTRANSFERASE"/>
    <property type="match status" value="1"/>
</dbReference>
<feature type="domain" description="C2H2-type" evidence="14">
    <location>
        <begin position="55"/>
        <end position="83"/>
    </location>
</feature>